<dbReference type="eggNOG" id="COG0265">
    <property type="taxonomic scope" value="Bacteria"/>
</dbReference>
<evidence type="ECO:0000313" key="1">
    <source>
        <dbReference type="EMBL" id="EAZ88761.1"/>
    </source>
</evidence>
<evidence type="ECO:0008006" key="3">
    <source>
        <dbReference type="Google" id="ProtNLM"/>
    </source>
</evidence>
<accession>A3IXR0</accession>
<protein>
    <recommendedName>
        <fullName evidence="3">DUF2808 domain-containing protein</fullName>
    </recommendedName>
</protein>
<proteinExistence type="predicted"/>
<gene>
    <name evidence="1" type="ORF">CY0110_27949</name>
</gene>
<reference evidence="1 2" key="1">
    <citation type="submission" date="2007-03" db="EMBL/GenBank/DDBJ databases">
        <authorList>
            <person name="Stal L."/>
            <person name="Ferriera S."/>
            <person name="Johnson J."/>
            <person name="Kravitz S."/>
            <person name="Beeson K."/>
            <person name="Sutton G."/>
            <person name="Rogers Y.-H."/>
            <person name="Friedman R."/>
            <person name="Frazier M."/>
            <person name="Venter J.C."/>
        </authorList>
    </citation>
    <scope>NUCLEOTIDE SEQUENCE [LARGE SCALE GENOMIC DNA]</scope>
    <source>
        <strain evidence="1 2">CCY0110</strain>
    </source>
</reference>
<dbReference type="EMBL" id="AAXW01000068">
    <property type="protein sequence ID" value="EAZ88761.1"/>
    <property type="molecule type" value="Genomic_DNA"/>
</dbReference>
<comment type="caution">
    <text evidence="1">The sequence shown here is derived from an EMBL/GenBank/DDBJ whole genome shotgun (WGS) entry which is preliminary data.</text>
</comment>
<dbReference type="AlphaFoldDB" id="A3IXR0"/>
<keyword evidence="2" id="KW-1185">Reference proteome</keyword>
<dbReference type="InterPro" id="IPR021256">
    <property type="entry name" value="DUF2808"/>
</dbReference>
<evidence type="ECO:0000313" key="2">
    <source>
        <dbReference type="Proteomes" id="UP000003781"/>
    </source>
</evidence>
<sequence length="184" mass="20612">MIRPMFKTIFGIISSTFFLSSPLLALNIGNNFTLFNKSPRLLDAVTTLSRIRVEGATYYFTVHLPTDVGESLQQLTLQQTQGLETIYFYLNDTIAFEGRPVNRDGHLNIARVKRNLDNNTIAVIFDPPIPPGKTFTIAMKPKSNPELSGDYQFAITAYPAGKNAQGLYLGLGRFNFNQKGERFP</sequence>
<organism evidence="1 2">
    <name type="scientific">Crocosphaera chwakensis CCY0110</name>
    <dbReference type="NCBI Taxonomy" id="391612"/>
    <lineage>
        <taxon>Bacteria</taxon>
        <taxon>Bacillati</taxon>
        <taxon>Cyanobacteriota</taxon>
        <taxon>Cyanophyceae</taxon>
        <taxon>Oscillatoriophycideae</taxon>
        <taxon>Chroococcales</taxon>
        <taxon>Aphanothecaceae</taxon>
        <taxon>Crocosphaera</taxon>
        <taxon>Crocosphaera chwakensis</taxon>
    </lineage>
</organism>
<dbReference type="Pfam" id="PF10989">
    <property type="entry name" value="DUF2808"/>
    <property type="match status" value="1"/>
</dbReference>
<name>A3IXR0_9CHRO</name>
<dbReference type="Proteomes" id="UP000003781">
    <property type="component" value="Unassembled WGS sequence"/>
</dbReference>